<name>A0A4R5PCA1_9MYCO</name>
<evidence type="ECO:0000256" key="1">
    <source>
        <dbReference type="SAM" id="Phobius"/>
    </source>
</evidence>
<protein>
    <recommendedName>
        <fullName evidence="6">DUF3592 domain-containing protein</fullName>
    </recommendedName>
</protein>
<keyword evidence="1" id="KW-0812">Transmembrane</keyword>
<sequence length="146" mass="16074">MNRRSRVIKRVRIGVLVLAGLMTLQSLLLVAGAWRNDKAIERDMGVALAEVLSAGPRRSTIEFVTPERVTYRPELGVLYPSELSPGMRIYVEYDKANPDLVRVQGRNASLSIVPAGSIIVVVWTVAGTLLLGLSWMQRRSPAPVHA</sequence>
<feature type="transmembrane region" description="Helical" evidence="1">
    <location>
        <begin position="112"/>
        <end position="133"/>
    </location>
</feature>
<keyword evidence="1" id="KW-0472">Membrane</keyword>
<dbReference type="Proteomes" id="UP000295627">
    <property type="component" value="Unassembled WGS sequence"/>
</dbReference>
<evidence type="ECO:0008006" key="6">
    <source>
        <dbReference type="Google" id="ProtNLM"/>
    </source>
</evidence>
<gene>
    <name evidence="3" type="ORF">CCUG63697_02195</name>
    <name evidence="2" type="ORF">EJ571_08395</name>
</gene>
<keyword evidence="4" id="KW-1185">Reference proteome</keyword>
<evidence type="ECO:0000313" key="3">
    <source>
        <dbReference type="EMBL" id="TDZ50686.1"/>
    </source>
</evidence>
<dbReference type="EMBL" id="RXLR01000014">
    <property type="protein sequence ID" value="TDH21974.1"/>
    <property type="molecule type" value="Genomic_DNA"/>
</dbReference>
<evidence type="ECO:0000313" key="4">
    <source>
        <dbReference type="Proteomes" id="UP000295165"/>
    </source>
</evidence>
<keyword evidence="1" id="KW-1133">Transmembrane helix</keyword>
<reference evidence="4 5" key="2">
    <citation type="journal article" date="2019" name="Sci. Rep.">
        <title>Extended insight into the Mycobacterium chelonae-abscessus complex through whole genome sequencing of Mycobacterium salmoniphilum outbreak and Mycobacterium salmoniphilum-like strains.</title>
        <authorList>
            <person name="Behra P.R.K."/>
            <person name="Das S."/>
            <person name="Pettersson B.M.F."/>
            <person name="Shirreff L."/>
            <person name="DuCote T."/>
            <person name="Jacobsson K.G."/>
            <person name="Ennis D.G."/>
            <person name="Kirsebom L.A."/>
        </authorList>
    </citation>
    <scope>NUCLEOTIDE SEQUENCE [LARGE SCALE GENOMIC DNA]</scope>
    <source>
        <strain evidence="3 4">CCUG 63697</strain>
        <strain evidence="2 5">DSM 45524</strain>
    </source>
</reference>
<organism evidence="2 5">
    <name type="scientific">Mycobacteroides franklinii</name>
    <dbReference type="NCBI Taxonomy" id="948102"/>
    <lineage>
        <taxon>Bacteria</taxon>
        <taxon>Bacillati</taxon>
        <taxon>Actinomycetota</taxon>
        <taxon>Actinomycetes</taxon>
        <taxon>Mycobacteriales</taxon>
        <taxon>Mycobacteriaceae</taxon>
        <taxon>Mycobacteroides</taxon>
    </lineage>
</organism>
<dbReference type="Proteomes" id="UP000295165">
    <property type="component" value="Unassembled WGS sequence"/>
</dbReference>
<feature type="transmembrane region" description="Helical" evidence="1">
    <location>
        <begin position="12"/>
        <end position="34"/>
    </location>
</feature>
<dbReference type="EMBL" id="PECC01000027">
    <property type="protein sequence ID" value="TDZ50686.1"/>
    <property type="molecule type" value="Genomic_DNA"/>
</dbReference>
<evidence type="ECO:0000313" key="2">
    <source>
        <dbReference type="EMBL" id="TDH21974.1"/>
    </source>
</evidence>
<reference evidence="2" key="1">
    <citation type="submission" date="2018-12" db="EMBL/GenBank/DDBJ databases">
        <authorList>
            <person name="Behra P.R.K."/>
            <person name="Das S."/>
            <person name="Pettersson B.M.F."/>
            <person name="Shirreff L."/>
            <person name="Ducote T."/>
            <person name="Jacobsson K.-G."/>
            <person name="Ennis D.G."/>
            <person name="Kirsebom L.A."/>
        </authorList>
    </citation>
    <scope>NUCLEOTIDE SEQUENCE</scope>
    <source>
        <strain evidence="2">DSM 45524</strain>
    </source>
</reference>
<comment type="caution">
    <text evidence="2">The sequence shown here is derived from an EMBL/GenBank/DDBJ whole genome shotgun (WGS) entry which is preliminary data.</text>
</comment>
<accession>A0A4R5PCA1</accession>
<proteinExistence type="predicted"/>
<evidence type="ECO:0000313" key="5">
    <source>
        <dbReference type="Proteomes" id="UP000295627"/>
    </source>
</evidence>
<dbReference type="RefSeq" id="WP_109558383.1">
    <property type="nucleotide sequence ID" value="NZ_MAFQ01000003.1"/>
</dbReference>
<dbReference type="AlphaFoldDB" id="A0A4R5PCA1"/>